<reference evidence="1" key="1">
    <citation type="journal article" date="2025" name="Foods">
        <title>Unveiling the Microbial Signatures of Arabica Coffee Cherries: Insights into Ripeness Specific Diversity, Functional Traits, and Implications for Quality and Safety.</title>
        <authorList>
            <consortium name="RefSeq"/>
            <person name="Tenea G.N."/>
            <person name="Cifuentes V."/>
            <person name="Reyes P."/>
            <person name="Cevallos-Vallejos M."/>
        </authorList>
    </citation>
    <scope>NUCLEOTIDE SEQUENCE [LARGE SCALE GENOMIC DNA]</scope>
</reference>
<dbReference type="Pfam" id="PF07279">
    <property type="entry name" value="DUF1442"/>
    <property type="match status" value="1"/>
</dbReference>
<evidence type="ECO:0000313" key="2">
    <source>
        <dbReference type="RefSeq" id="XP_027109620.1"/>
    </source>
</evidence>
<dbReference type="Proteomes" id="UP001652660">
    <property type="component" value="Chromosome 2e"/>
</dbReference>
<dbReference type="OrthoDB" id="685237at2759"/>
<gene>
    <name evidence="2" type="primary">LOC113729529</name>
</gene>
<keyword evidence="1" id="KW-1185">Reference proteome</keyword>
<evidence type="ECO:0000313" key="1">
    <source>
        <dbReference type="Proteomes" id="UP001652660"/>
    </source>
</evidence>
<proteinExistence type="predicted"/>
<organism evidence="1 2">
    <name type="scientific">Coffea arabica</name>
    <name type="common">Arabian coffee</name>
    <dbReference type="NCBI Taxonomy" id="13443"/>
    <lineage>
        <taxon>Eukaryota</taxon>
        <taxon>Viridiplantae</taxon>
        <taxon>Streptophyta</taxon>
        <taxon>Embryophyta</taxon>
        <taxon>Tracheophyta</taxon>
        <taxon>Spermatophyta</taxon>
        <taxon>Magnoliopsida</taxon>
        <taxon>eudicotyledons</taxon>
        <taxon>Gunneridae</taxon>
        <taxon>Pentapetalae</taxon>
        <taxon>asterids</taxon>
        <taxon>lamiids</taxon>
        <taxon>Gentianales</taxon>
        <taxon>Rubiaceae</taxon>
        <taxon>Ixoroideae</taxon>
        <taxon>Gardenieae complex</taxon>
        <taxon>Bertiereae - Coffeeae clade</taxon>
        <taxon>Coffeeae</taxon>
        <taxon>Coffea</taxon>
    </lineage>
</organism>
<dbReference type="RefSeq" id="XP_027109620.1">
    <property type="nucleotide sequence ID" value="XM_027253819.2"/>
</dbReference>
<sequence length="217" mass="23664">MKLIWCPEIAAKAYIDTVKFCGLSMESSAPELISAMAGGWNAKLIVEAWTNGGAAPKNSIGLAIAARHSGGRHVCIVADEKSRQEYTCAMQNRPAGIALPEVMVGEAEELMGRLTGIDFLVVDGHCKDFTRVFSFAKFSHLGAVLVCKNASRKTFSWFRWNKVLDSAVSVVNSRNLPIGSGIDIAYVAGEKRCSGKVTKGWITHMDQQSGEEHVFRR</sequence>
<dbReference type="PANTHER" id="PTHR33593:SF2">
    <property type="entry name" value="ANKYRIN REPEAT_KH DOMAIN PROTEIN (DUF1442)"/>
    <property type="match status" value="1"/>
</dbReference>
<accession>A0A6P6W3W0</accession>
<protein>
    <submittedName>
        <fullName evidence="2">Uncharacterized protein isoform X1</fullName>
    </submittedName>
</protein>
<dbReference type="InterPro" id="IPR009902">
    <property type="entry name" value="DUF1442"/>
</dbReference>
<dbReference type="GeneID" id="113729529"/>
<dbReference type="AlphaFoldDB" id="A0A6P6W3W0"/>
<dbReference type="PANTHER" id="PTHR33593">
    <property type="entry name" value="DUF1442 FAMILY PROTEIN"/>
    <property type="match status" value="1"/>
</dbReference>
<name>A0A6P6W3W0_COFAR</name>
<reference evidence="2" key="2">
    <citation type="submission" date="2025-08" db="UniProtKB">
        <authorList>
            <consortium name="RefSeq"/>
        </authorList>
    </citation>
    <scope>IDENTIFICATION</scope>
    <source>
        <tissue evidence="2">Leaves</tissue>
    </source>
</reference>